<dbReference type="Proteomes" id="UP000694552">
    <property type="component" value="Unplaced"/>
</dbReference>
<sequence>MTWLELPAELPEPGVPAEHGGSMNPPGPHTTVVSPAVLISSCSYRNTEAGWFTRSRAVLPRTQRGPGT</sequence>
<dbReference type="Ensembl" id="ENSOSUT00000001714.1">
    <property type="protein sequence ID" value="ENSOSUP00000001683.1"/>
    <property type="gene ID" value="ENSOSUG00000001225.1"/>
</dbReference>
<protein>
    <submittedName>
        <fullName evidence="2">Uncharacterized protein</fullName>
    </submittedName>
</protein>
<feature type="region of interest" description="Disordered" evidence="1">
    <location>
        <begin position="1"/>
        <end position="30"/>
    </location>
</feature>
<evidence type="ECO:0000256" key="1">
    <source>
        <dbReference type="SAM" id="MobiDB-lite"/>
    </source>
</evidence>
<dbReference type="AlphaFoldDB" id="A0A8C8AAV9"/>
<evidence type="ECO:0000313" key="3">
    <source>
        <dbReference type="Proteomes" id="UP000694552"/>
    </source>
</evidence>
<name>A0A8C8AAV9_9STRI</name>
<proteinExistence type="predicted"/>
<keyword evidence="3" id="KW-1185">Reference proteome</keyword>
<organism evidence="2 3">
    <name type="scientific">Otus sunia</name>
    <name type="common">Oriental scops-owl</name>
    <dbReference type="NCBI Taxonomy" id="257818"/>
    <lineage>
        <taxon>Eukaryota</taxon>
        <taxon>Metazoa</taxon>
        <taxon>Chordata</taxon>
        <taxon>Craniata</taxon>
        <taxon>Vertebrata</taxon>
        <taxon>Euteleostomi</taxon>
        <taxon>Archelosauria</taxon>
        <taxon>Archosauria</taxon>
        <taxon>Dinosauria</taxon>
        <taxon>Saurischia</taxon>
        <taxon>Theropoda</taxon>
        <taxon>Coelurosauria</taxon>
        <taxon>Aves</taxon>
        <taxon>Neognathae</taxon>
        <taxon>Neoaves</taxon>
        <taxon>Telluraves</taxon>
        <taxon>Strigiformes</taxon>
        <taxon>Strigidae</taxon>
        <taxon>Otus</taxon>
    </lineage>
</organism>
<evidence type="ECO:0000313" key="2">
    <source>
        <dbReference type="Ensembl" id="ENSOSUP00000001683.1"/>
    </source>
</evidence>
<accession>A0A8C8AAV9</accession>
<reference evidence="2" key="1">
    <citation type="submission" date="2025-08" db="UniProtKB">
        <authorList>
            <consortium name="Ensembl"/>
        </authorList>
    </citation>
    <scope>IDENTIFICATION</scope>
</reference>
<reference evidence="2" key="2">
    <citation type="submission" date="2025-09" db="UniProtKB">
        <authorList>
            <consortium name="Ensembl"/>
        </authorList>
    </citation>
    <scope>IDENTIFICATION</scope>
</reference>